<protein>
    <submittedName>
        <fullName evidence="7">ABC transporter substrate-binding protein</fullName>
    </submittedName>
</protein>
<comment type="subcellular location">
    <subcellularLocation>
        <location evidence="1">Cell envelope</location>
    </subcellularLocation>
</comment>
<dbReference type="PANTHER" id="PTHR35936">
    <property type="entry name" value="MEMBRANE-BOUND LYTIC MUREIN TRANSGLYCOSYLASE F"/>
    <property type="match status" value="1"/>
</dbReference>
<keyword evidence="3 5" id="KW-0732">Signal</keyword>
<gene>
    <name evidence="7" type="ORF">DDQ50_13980</name>
</gene>
<evidence type="ECO:0000313" key="8">
    <source>
        <dbReference type="Proteomes" id="UP000244893"/>
    </source>
</evidence>
<evidence type="ECO:0000259" key="6">
    <source>
        <dbReference type="SMART" id="SM00062"/>
    </source>
</evidence>
<dbReference type="EMBL" id="QEOP01000002">
    <property type="protein sequence ID" value="PVZ94778.1"/>
    <property type="molecule type" value="Genomic_DNA"/>
</dbReference>
<dbReference type="SUPFAM" id="SSF53850">
    <property type="entry name" value="Periplasmic binding protein-like II"/>
    <property type="match status" value="1"/>
</dbReference>
<evidence type="ECO:0000313" key="7">
    <source>
        <dbReference type="EMBL" id="PVZ94778.1"/>
    </source>
</evidence>
<dbReference type="SMART" id="SM00062">
    <property type="entry name" value="PBPb"/>
    <property type="match status" value="1"/>
</dbReference>
<accession>A0A2V1HQH0</accession>
<comment type="caution">
    <text evidence="7">The sequence shown here is derived from an EMBL/GenBank/DDBJ whole genome shotgun (WGS) entry which is preliminary data.</text>
</comment>
<feature type="signal peptide" evidence="5">
    <location>
        <begin position="1"/>
        <end position="29"/>
    </location>
</feature>
<dbReference type="Proteomes" id="UP000244893">
    <property type="component" value="Unassembled WGS sequence"/>
</dbReference>
<comment type="similarity">
    <text evidence="2 4">Belongs to the bacterial solute-binding protein 3 family.</text>
</comment>
<keyword evidence="8" id="KW-1185">Reference proteome</keyword>
<reference evidence="7 8" key="1">
    <citation type="submission" date="2018-05" db="EMBL/GenBank/DDBJ databases">
        <title>Amnibacterium sp. M8JJ-5, whole genome shotgun sequence.</title>
        <authorList>
            <person name="Tuo L."/>
        </authorList>
    </citation>
    <scope>NUCLEOTIDE SEQUENCE [LARGE SCALE GENOMIC DNA]</scope>
    <source>
        <strain evidence="7 8">M8JJ-5</strain>
    </source>
</reference>
<feature type="domain" description="Solute-binding protein family 3/N-terminal" evidence="6">
    <location>
        <begin position="47"/>
        <end position="280"/>
    </location>
</feature>
<evidence type="ECO:0000256" key="1">
    <source>
        <dbReference type="ARBA" id="ARBA00004196"/>
    </source>
</evidence>
<dbReference type="PROSITE" id="PS51257">
    <property type="entry name" value="PROKAR_LIPOPROTEIN"/>
    <property type="match status" value="1"/>
</dbReference>
<evidence type="ECO:0000256" key="5">
    <source>
        <dbReference type="SAM" id="SignalP"/>
    </source>
</evidence>
<dbReference type="GO" id="GO:0030313">
    <property type="term" value="C:cell envelope"/>
    <property type="evidence" value="ECO:0007669"/>
    <property type="project" value="UniProtKB-SubCell"/>
</dbReference>
<dbReference type="RefSeq" id="WP_116757289.1">
    <property type="nucleotide sequence ID" value="NZ_JBHUEX010000001.1"/>
</dbReference>
<feature type="chain" id="PRO_5016135820" evidence="5">
    <location>
        <begin position="30"/>
        <end position="297"/>
    </location>
</feature>
<dbReference type="InterPro" id="IPR018313">
    <property type="entry name" value="SBP_3_CS"/>
</dbReference>
<name>A0A2V1HQH0_9MICO</name>
<dbReference type="PANTHER" id="PTHR35936:SF19">
    <property type="entry name" value="AMINO-ACID-BINDING PROTEIN YXEM-RELATED"/>
    <property type="match status" value="1"/>
</dbReference>
<sequence length="297" mass="31779">MKTITKRATVLASITVVGAFALTACSTPAAPEATAAAEVESPFQGETLTLATDANYPPCQYFEEGSDVMIGYEVDLWDAIAEKLGVTLEVENTQFASLIPGVQSGRYDIAMECISDNVEREEQVSFVNYIFDKTDVVTIESYDGPITEGDDLSLCGETMGAQTGFDTIDKVNEILNPACAEAGLDPVVIQEYPNAADTYNALNSGRVDFMILGTSAAAYLNQTAPTPINYASIESFPQKYLGMVVEKDNTDLQDALLAGLEAVIADGTYAEILDKWGMSSLALEEPGINLATTRPIS</sequence>
<organism evidence="7 8">
    <name type="scientific">Amnibacterium flavum</name>
    <dbReference type="NCBI Taxonomy" id="2173173"/>
    <lineage>
        <taxon>Bacteria</taxon>
        <taxon>Bacillati</taxon>
        <taxon>Actinomycetota</taxon>
        <taxon>Actinomycetes</taxon>
        <taxon>Micrococcales</taxon>
        <taxon>Microbacteriaceae</taxon>
        <taxon>Amnibacterium</taxon>
    </lineage>
</organism>
<dbReference type="Pfam" id="PF00497">
    <property type="entry name" value="SBP_bac_3"/>
    <property type="match status" value="1"/>
</dbReference>
<proteinExistence type="inferred from homology"/>
<dbReference type="PROSITE" id="PS01039">
    <property type="entry name" value="SBP_BACTERIAL_3"/>
    <property type="match status" value="1"/>
</dbReference>
<dbReference type="AlphaFoldDB" id="A0A2V1HQH0"/>
<evidence type="ECO:0000256" key="2">
    <source>
        <dbReference type="ARBA" id="ARBA00010333"/>
    </source>
</evidence>
<evidence type="ECO:0000256" key="4">
    <source>
        <dbReference type="RuleBase" id="RU003744"/>
    </source>
</evidence>
<evidence type="ECO:0000256" key="3">
    <source>
        <dbReference type="ARBA" id="ARBA00022729"/>
    </source>
</evidence>
<dbReference type="Gene3D" id="3.40.190.10">
    <property type="entry name" value="Periplasmic binding protein-like II"/>
    <property type="match status" value="2"/>
</dbReference>
<dbReference type="OrthoDB" id="4633994at2"/>
<dbReference type="InterPro" id="IPR001638">
    <property type="entry name" value="Solute-binding_3/MltF_N"/>
</dbReference>
<dbReference type="CDD" id="cd01004">
    <property type="entry name" value="PBP2_MidA_like"/>
    <property type="match status" value="1"/>
</dbReference>